<dbReference type="AlphaFoldDB" id="A0A2P6PN33"/>
<organism evidence="2 3">
    <name type="scientific">Rosa chinensis</name>
    <name type="common">China rose</name>
    <dbReference type="NCBI Taxonomy" id="74649"/>
    <lineage>
        <taxon>Eukaryota</taxon>
        <taxon>Viridiplantae</taxon>
        <taxon>Streptophyta</taxon>
        <taxon>Embryophyta</taxon>
        <taxon>Tracheophyta</taxon>
        <taxon>Spermatophyta</taxon>
        <taxon>Magnoliopsida</taxon>
        <taxon>eudicotyledons</taxon>
        <taxon>Gunneridae</taxon>
        <taxon>Pentapetalae</taxon>
        <taxon>rosids</taxon>
        <taxon>fabids</taxon>
        <taxon>Rosales</taxon>
        <taxon>Rosaceae</taxon>
        <taxon>Rosoideae</taxon>
        <taxon>Rosoideae incertae sedis</taxon>
        <taxon>Rosa</taxon>
    </lineage>
</organism>
<proteinExistence type="predicted"/>
<feature type="compositionally biased region" description="Low complexity" evidence="1">
    <location>
        <begin position="38"/>
        <end position="53"/>
    </location>
</feature>
<protein>
    <submittedName>
        <fullName evidence="2">Uncharacterized protein</fullName>
    </submittedName>
</protein>
<feature type="compositionally biased region" description="Polar residues" evidence="1">
    <location>
        <begin position="56"/>
        <end position="72"/>
    </location>
</feature>
<evidence type="ECO:0000313" key="3">
    <source>
        <dbReference type="Proteomes" id="UP000238479"/>
    </source>
</evidence>
<dbReference type="Proteomes" id="UP000238479">
    <property type="component" value="Chromosome 6"/>
</dbReference>
<feature type="region of interest" description="Disordered" evidence="1">
    <location>
        <begin position="1"/>
        <end position="82"/>
    </location>
</feature>
<feature type="compositionally biased region" description="Polar residues" evidence="1">
    <location>
        <begin position="22"/>
        <end position="31"/>
    </location>
</feature>
<accession>A0A2P6PN33</accession>
<dbReference type="EMBL" id="PDCK01000044">
    <property type="protein sequence ID" value="PRQ23340.1"/>
    <property type="molecule type" value="Genomic_DNA"/>
</dbReference>
<gene>
    <name evidence="2" type="ORF">RchiOBHm_Chr6g0260271</name>
</gene>
<sequence length="82" mass="8806">MADGVDHNAKKHRATASEPFRSWSSKPSFTSLKKIPRSTKTSQTPTPSSTALSRRSPLTMSSLPRTPASTPGPTGEIWIVLG</sequence>
<comment type="caution">
    <text evidence="2">The sequence shown here is derived from an EMBL/GenBank/DDBJ whole genome shotgun (WGS) entry which is preliminary data.</text>
</comment>
<evidence type="ECO:0000256" key="1">
    <source>
        <dbReference type="SAM" id="MobiDB-lite"/>
    </source>
</evidence>
<name>A0A2P6PN33_ROSCH</name>
<reference evidence="2 3" key="1">
    <citation type="journal article" date="2018" name="Nat. Genet.">
        <title>The Rosa genome provides new insights in the design of modern roses.</title>
        <authorList>
            <person name="Bendahmane M."/>
        </authorList>
    </citation>
    <scope>NUCLEOTIDE SEQUENCE [LARGE SCALE GENOMIC DNA]</scope>
    <source>
        <strain evidence="3">cv. Old Blush</strain>
    </source>
</reference>
<evidence type="ECO:0000313" key="2">
    <source>
        <dbReference type="EMBL" id="PRQ23340.1"/>
    </source>
</evidence>
<dbReference type="Gramene" id="PRQ23340">
    <property type="protein sequence ID" value="PRQ23340"/>
    <property type="gene ID" value="RchiOBHm_Chr6g0260271"/>
</dbReference>
<keyword evidence="3" id="KW-1185">Reference proteome</keyword>